<evidence type="ECO:0000313" key="2">
    <source>
        <dbReference type="EMBL" id="KAF9504483.1"/>
    </source>
</evidence>
<dbReference type="AlphaFoldDB" id="A0A9P6AEQ1"/>
<organism evidence="2 3">
    <name type="scientific">Hydnum rufescens UP504</name>
    <dbReference type="NCBI Taxonomy" id="1448309"/>
    <lineage>
        <taxon>Eukaryota</taxon>
        <taxon>Fungi</taxon>
        <taxon>Dikarya</taxon>
        <taxon>Basidiomycota</taxon>
        <taxon>Agaricomycotina</taxon>
        <taxon>Agaricomycetes</taxon>
        <taxon>Cantharellales</taxon>
        <taxon>Hydnaceae</taxon>
        <taxon>Hydnum</taxon>
    </lineage>
</organism>
<accession>A0A9P6AEQ1</accession>
<sequence>MAKPGPTDLCLKTHPSSFPDPTFELTRNPVEGRHGPKPNPEPPLGLFNRPKPNSDSTELTLVECPPLNQGGYLKRVVTPPKNNEALDFTSRDWARSSPGSGSSPDSTASSLTRTAWKPGHLPRRDPSDLRLSEPENVLKECPRSVKYTRPTNRDLAMHTSRGTPQDSRRSSGPATSVMDERARSTTNELPSVEASMDQEVLRRRTLLLSVVESLRWEQGPSAAADIRLINTSLYHLPYTLDVESSSFTDTVVQVSRTGQPTVFKPDTEFSLTLLQCGQILQDTAAEIAKHYFVSDPDPTNSIQEEYLLSIWKRESHRKIRSYS</sequence>
<feature type="compositionally biased region" description="Low complexity" evidence="1">
    <location>
        <begin position="95"/>
        <end position="113"/>
    </location>
</feature>
<gene>
    <name evidence="2" type="ORF">BS47DRAFT_1368753</name>
</gene>
<dbReference type="EMBL" id="MU129221">
    <property type="protein sequence ID" value="KAF9504483.1"/>
    <property type="molecule type" value="Genomic_DNA"/>
</dbReference>
<name>A0A9P6AEQ1_9AGAM</name>
<reference evidence="2" key="1">
    <citation type="journal article" date="2020" name="Nat. Commun.">
        <title>Large-scale genome sequencing of mycorrhizal fungi provides insights into the early evolution of symbiotic traits.</title>
        <authorList>
            <person name="Miyauchi S."/>
            <person name="Kiss E."/>
            <person name="Kuo A."/>
            <person name="Drula E."/>
            <person name="Kohler A."/>
            <person name="Sanchez-Garcia M."/>
            <person name="Morin E."/>
            <person name="Andreopoulos B."/>
            <person name="Barry K.W."/>
            <person name="Bonito G."/>
            <person name="Buee M."/>
            <person name="Carver A."/>
            <person name="Chen C."/>
            <person name="Cichocki N."/>
            <person name="Clum A."/>
            <person name="Culley D."/>
            <person name="Crous P.W."/>
            <person name="Fauchery L."/>
            <person name="Girlanda M."/>
            <person name="Hayes R.D."/>
            <person name="Keri Z."/>
            <person name="LaButti K."/>
            <person name="Lipzen A."/>
            <person name="Lombard V."/>
            <person name="Magnuson J."/>
            <person name="Maillard F."/>
            <person name="Murat C."/>
            <person name="Nolan M."/>
            <person name="Ohm R.A."/>
            <person name="Pangilinan J."/>
            <person name="Pereira M.F."/>
            <person name="Perotto S."/>
            <person name="Peter M."/>
            <person name="Pfister S."/>
            <person name="Riley R."/>
            <person name="Sitrit Y."/>
            <person name="Stielow J.B."/>
            <person name="Szollosi G."/>
            <person name="Zifcakova L."/>
            <person name="Stursova M."/>
            <person name="Spatafora J.W."/>
            <person name="Tedersoo L."/>
            <person name="Vaario L.M."/>
            <person name="Yamada A."/>
            <person name="Yan M."/>
            <person name="Wang P."/>
            <person name="Xu J."/>
            <person name="Bruns T."/>
            <person name="Baldrian P."/>
            <person name="Vilgalys R."/>
            <person name="Dunand C."/>
            <person name="Henrissat B."/>
            <person name="Grigoriev I.V."/>
            <person name="Hibbett D."/>
            <person name="Nagy L.G."/>
            <person name="Martin F.M."/>
        </authorList>
    </citation>
    <scope>NUCLEOTIDE SEQUENCE</scope>
    <source>
        <strain evidence="2">UP504</strain>
    </source>
</reference>
<evidence type="ECO:0000256" key="1">
    <source>
        <dbReference type="SAM" id="MobiDB-lite"/>
    </source>
</evidence>
<feature type="region of interest" description="Disordered" evidence="1">
    <location>
        <begin position="1"/>
        <end position="194"/>
    </location>
</feature>
<feature type="compositionally biased region" description="Basic and acidic residues" evidence="1">
    <location>
        <begin position="122"/>
        <end position="143"/>
    </location>
</feature>
<protein>
    <submittedName>
        <fullName evidence="2">Uncharacterized protein</fullName>
    </submittedName>
</protein>
<proteinExistence type="predicted"/>
<keyword evidence="3" id="KW-1185">Reference proteome</keyword>
<comment type="caution">
    <text evidence="2">The sequence shown here is derived from an EMBL/GenBank/DDBJ whole genome shotgun (WGS) entry which is preliminary data.</text>
</comment>
<feature type="compositionally biased region" description="Polar residues" evidence="1">
    <location>
        <begin position="160"/>
        <end position="174"/>
    </location>
</feature>
<evidence type="ECO:0000313" key="3">
    <source>
        <dbReference type="Proteomes" id="UP000886523"/>
    </source>
</evidence>
<dbReference type="Proteomes" id="UP000886523">
    <property type="component" value="Unassembled WGS sequence"/>
</dbReference>